<sequence>MNFTEHHIKDYYLFFNIMRISYAICVCNESRDLFSLVSFLLRVKDEEDEINVLIDTAHVTDNVKNVIKYFGNKILTCERNFDGNFAEHRNFHLTKCLGDYIFIIDPDEMPKENLIVNLKKMIHDSGAELIMVPRINIHPGFTQKWLEKCKFKTNEFDWINWPDYICRVFKNTPEIKYGNELHENIIGTNKKAVLNADPSIAVWHIKSVEKQDNRWHANGNFITPEGDNLYDTLM</sequence>
<evidence type="ECO:0000259" key="1">
    <source>
        <dbReference type="Pfam" id="PF00535"/>
    </source>
</evidence>
<dbReference type="Pfam" id="PF00535">
    <property type="entry name" value="Glycos_transf_2"/>
    <property type="match status" value="1"/>
</dbReference>
<dbReference type="Gene3D" id="3.90.550.10">
    <property type="entry name" value="Spore Coat Polysaccharide Biosynthesis Protein SpsA, Chain A"/>
    <property type="match status" value="1"/>
</dbReference>
<dbReference type="PANTHER" id="PTHR43630:SF2">
    <property type="entry name" value="GLYCOSYLTRANSFERASE"/>
    <property type="match status" value="1"/>
</dbReference>
<feature type="domain" description="Glycosyltransferase 2-like" evidence="1">
    <location>
        <begin position="23"/>
        <end position="150"/>
    </location>
</feature>
<dbReference type="InterPro" id="IPR029044">
    <property type="entry name" value="Nucleotide-diphossugar_trans"/>
</dbReference>
<dbReference type="SUPFAM" id="SSF53448">
    <property type="entry name" value="Nucleotide-diphospho-sugar transferases"/>
    <property type="match status" value="1"/>
</dbReference>
<dbReference type="InterPro" id="IPR001173">
    <property type="entry name" value="Glyco_trans_2-like"/>
</dbReference>
<organism evidence="2">
    <name type="scientific">Bathycoccus sp. RCC716 virus 1</name>
    <dbReference type="NCBI Taxonomy" id="2530038"/>
    <lineage>
        <taxon>Viruses</taxon>
        <taxon>Varidnaviria</taxon>
        <taxon>Bamfordvirae</taxon>
        <taxon>Nucleocytoviricota</taxon>
        <taxon>Megaviricetes</taxon>
        <taxon>Algavirales</taxon>
        <taxon>Phycodnaviridae</taxon>
        <taxon>Prasinovirus</taxon>
    </lineage>
</organism>
<proteinExistence type="predicted"/>
<protein>
    <recommendedName>
        <fullName evidence="1">Glycosyltransferase 2-like domain-containing protein</fullName>
    </recommendedName>
</protein>
<accession>A0A7S6NY51</accession>
<reference evidence="2" key="1">
    <citation type="submission" date="2019-02" db="EMBL/GenBank/DDBJ databases">
        <authorList>
            <person name="Bachy C."/>
            <person name="Yung C.-M."/>
            <person name="Roux S."/>
            <person name="Sullivan M.B."/>
            <person name="Worden A.Z."/>
        </authorList>
    </citation>
    <scope>NUCLEOTIDE SEQUENCE</scope>
    <source>
        <strain evidence="2">BII-V1</strain>
    </source>
</reference>
<dbReference type="EMBL" id="MK522035">
    <property type="protein sequence ID" value="QOR60283.1"/>
    <property type="molecule type" value="Genomic_DNA"/>
</dbReference>
<evidence type="ECO:0000313" key="2">
    <source>
        <dbReference type="EMBL" id="QOR60283.1"/>
    </source>
</evidence>
<name>A0A7S6NY51_9PHYC</name>
<dbReference type="PANTHER" id="PTHR43630">
    <property type="entry name" value="POLY-BETA-1,6-N-ACETYL-D-GLUCOSAMINE SYNTHASE"/>
    <property type="match status" value="1"/>
</dbReference>